<sequence length="102" mass="11777">MSWKAVEMQVVLPRIQDASRIQEQLQQRGQFMQNVLANQQLAQDEVKRKTVNDLNQKANLSNSEERKHKSTSENSQDNANKMEFVQQAITHPFLGKRIDING</sequence>
<feature type="region of interest" description="Disordered" evidence="1">
    <location>
        <begin position="47"/>
        <end position="81"/>
    </location>
</feature>
<dbReference type="Proteomes" id="UP000618460">
    <property type="component" value="Unassembled WGS sequence"/>
</dbReference>
<comment type="caution">
    <text evidence="2">The sequence shown here is derived from an EMBL/GenBank/DDBJ whole genome shotgun (WGS) entry which is preliminary data.</text>
</comment>
<feature type="compositionally biased region" description="Polar residues" evidence="1">
    <location>
        <begin position="52"/>
        <end position="62"/>
    </location>
</feature>
<accession>A0A917TGC6</accession>
<evidence type="ECO:0000256" key="1">
    <source>
        <dbReference type="SAM" id="MobiDB-lite"/>
    </source>
</evidence>
<keyword evidence="3" id="KW-1185">Reference proteome</keyword>
<protein>
    <submittedName>
        <fullName evidence="2">Uncharacterized protein</fullName>
    </submittedName>
</protein>
<reference evidence="2" key="1">
    <citation type="journal article" date="2014" name="Int. J. Syst. Evol. Microbiol.">
        <title>Complete genome sequence of Corynebacterium casei LMG S-19264T (=DSM 44701T), isolated from a smear-ripened cheese.</title>
        <authorList>
            <consortium name="US DOE Joint Genome Institute (JGI-PGF)"/>
            <person name="Walter F."/>
            <person name="Albersmeier A."/>
            <person name="Kalinowski J."/>
            <person name="Ruckert C."/>
        </authorList>
    </citation>
    <scope>NUCLEOTIDE SEQUENCE</scope>
    <source>
        <strain evidence="2">CGMCC 1.6333</strain>
    </source>
</reference>
<dbReference type="OrthoDB" id="2476294at2"/>
<evidence type="ECO:0000313" key="2">
    <source>
        <dbReference type="EMBL" id="GGM21621.1"/>
    </source>
</evidence>
<dbReference type="AlphaFoldDB" id="A0A917TGC6"/>
<gene>
    <name evidence="2" type="ORF">GCM10011351_04330</name>
</gene>
<evidence type="ECO:0000313" key="3">
    <source>
        <dbReference type="Proteomes" id="UP000618460"/>
    </source>
</evidence>
<proteinExistence type="predicted"/>
<name>A0A917TGC6_9BACI</name>
<organism evidence="2 3">
    <name type="scientific">Paraliobacillus quinghaiensis</name>
    <dbReference type="NCBI Taxonomy" id="470815"/>
    <lineage>
        <taxon>Bacteria</taxon>
        <taxon>Bacillati</taxon>
        <taxon>Bacillota</taxon>
        <taxon>Bacilli</taxon>
        <taxon>Bacillales</taxon>
        <taxon>Bacillaceae</taxon>
        <taxon>Paraliobacillus</taxon>
    </lineage>
</organism>
<dbReference type="RefSeq" id="WP_117151847.1">
    <property type="nucleotide sequence ID" value="NZ_BMLG01000001.1"/>
</dbReference>
<reference evidence="2" key="2">
    <citation type="submission" date="2020-09" db="EMBL/GenBank/DDBJ databases">
        <authorList>
            <person name="Sun Q."/>
            <person name="Zhou Y."/>
        </authorList>
    </citation>
    <scope>NUCLEOTIDE SEQUENCE</scope>
    <source>
        <strain evidence="2">CGMCC 1.6333</strain>
    </source>
</reference>
<dbReference type="EMBL" id="BMLG01000001">
    <property type="protein sequence ID" value="GGM21621.1"/>
    <property type="molecule type" value="Genomic_DNA"/>
</dbReference>